<protein>
    <recommendedName>
        <fullName evidence="2">EF-hand domain-containing protein</fullName>
    </recommendedName>
</protein>
<accession>A0A518RFC1</accession>
<evidence type="ECO:0000313" key="3">
    <source>
        <dbReference type="EMBL" id="QDX26141.1"/>
    </source>
</evidence>
<dbReference type="KEGG" id="ssua:FPZ54_08975"/>
<dbReference type="Gene3D" id="1.10.238.10">
    <property type="entry name" value="EF-hand"/>
    <property type="match status" value="2"/>
</dbReference>
<dbReference type="PROSITE" id="PS50222">
    <property type="entry name" value="EF_HAND_2"/>
    <property type="match status" value="2"/>
</dbReference>
<feature type="chain" id="PRO_5021860265" description="EF-hand domain-containing protein" evidence="1">
    <location>
        <begin position="22"/>
        <end position="495"/>
    </location>
</feature>
<dbReference type="InterPro" id="IPR018247">
    <property type="entry name" value="EF_Hand_1_Ca_BS"/>
</dbReference>
<dbReference type="GO" id="GO:0005509">
    <property type="term" value="F:calcium ion binding"/>
    <property type="evidence" value="ECO:0007669"/>
    <property type="project" value="InterPro"/>
</dbReference>
<dbReference type="InterPro" id="IPR011992">
    <property type="entry name" value="EF-hand-dom_pair"/>
</dbReference>
<dbReference type="AlphaFoldDB" id="A0A518RFC1"/>
<feature type="signal peptide" evidence="1">
    <location>
        <begin position="1"/>
        <end position="21"/>
    </location>
</feature>
<dbReference type="Proteomes" id="UP000318055">
    <property type="component" value="Chromosome"/>
</dbReference>
<dbReference type="Pfam" id="PF13202">
    <property type="entry name" value="EF-hand_5"/>
    <property type="match status" value="2"/>
</dbReference>
<dbReference type="PROSITE" id="PS00018">
    <property type="entry name" value="EF_HAND_1"/>
    <property type="match status" value="1"/>
</dbReference>
<keyword evidence="1" id="KW-0732">Signal</keyword>
<evidence type="ECO:0000313" key="4">
    <source>
        <dbReference type="Proteomes" id="UP000318055"/>
    </source>
</evidence>
<evidence type="ECO:0000259" key="2">
    <source>
        <dbReference type="PROSITE" id="PS50222"/>
    </source>
</evidence>
<feature type="domain" description="EF-hand" evidence="2">
    <location>
        <begin position="118"/>
        <end position="153"/>
    </location>
</feature>
<dbReference type="EMBL" id="CP042239">
    <property type="protein sequence ID" value="QDX26141.1"/>
    <property type="molecule type" value="Genomic_DNA"/>
</dbReference>
<gene>
    <name evidence="3" type="ORF">FPZ54_08975</name>
</gene>
<feature type="domain" description="EF-hand" evidence="2">
    <location>
        <begin position="174"/>
        <end position="209"/>
    </location>
</feature>
<dbReference type="InterPro" id="IPR002048">
    <property type="entry name" value="EF_hand_dom"/>
</dbReference>
<organism evidence="3 4">
    <name type="scientific">Sphingomonas suaedae</name>
    <dbReference type="NCBI Taxonomy" id="2599297"/>
    <lineage>
        <taxon>Bacteria</taxon>
        <taxon>Pseudomonadati</taxon>
        <taxon>Pseudomonadota</taxon>
        <taxon>Alphaproteobacteria</taxon>
        <taxon>Sphingomonadales</taxon>
        <taxon>Sphingomonadaceae</taxon>
        <taxon>Sphingomonas</taxon>
    </lineage>
</organism>
<dbReference type="OrthoDB" id="5470953at2"/>
<dbReference type="RefSeq" id="WP_145846530.1">
    <property type="nucleotide sequence ID" value="NZ_CP042239.1"/>
</dbReference>
<sequence length="495" mass="52454">MKTAASVAAIVTVCAGGLAFAALTQQAEDREAPPILLEPLRPGVVLEQYVAQLLSGLRQADREGDGLDRDDIKLTRALAQAHSRATSVAEVLRHDLDGNLEVTRSEIEQVMTREDNASLTNQIDRLLNRFDANSDGKVTVAEAAALNRFSDVHHQLDGMLELDPDGDGKLTPRELRELAERAFAKVDTDGDQKISSDEYSVIAPRVREAQLARSAPSCALPALPGDAKLIAVGAYEGDAISSAVIGGQDEETNIIDVAIEPGSQPLYLVLTSYESMVWRFAGATSRVARVVVTSLGSKAGISASGVVGIPARQVTIGDPDCPRYFYKPDSQSTVVAATLRRALGRSPDRIFGSYSVQRVSLPSGEIARAESGSVPPPRGFDAQMWSEAARYWPGGLVAINPRSVVAKGSVEPYKVLPSQMGLSQLLGLGAIERTSTGAFKIVRPIAHMPPSMGGGHSVTLIVAKGVPVPPGDPGHSCIVLESSGQSRGAACRRLE</sequence>
<dbReference type="CDD" id="cd00051">
    <property type="entry name" value="EFh"/>
    <property type="match status" value="1"/>
</dbReference>
<dbReference type="SMART" id="SM00054">
    <property type="entry name" value="EFh"/>
    <property type="match status" value="2"/>
</dbReference>
<dbReference type="SUPFAM" id="SSF47473">
    <property type="entry name" value="EF-hand"/>
    <property type="match status" value="1"/>
</dbReference>
<reference evidence="3 4" key="1">
    <citation type="submission" date="2019-07" db="EMBL/GenBank/DDBJ databases">
        <title>Sphingomonas alkalisoli sp. nov., isolated from rhizosphere soil of Suaedae salsa.</title>
        <authorList>
            <person name="Zhang H."/>
            <person name="Xu L."/>
            <person name="Zhang J.-X."/>
            <person name="Sun J.-Q."/>
        </authorList>
    </citation>
    <scope>NUCLEOTIDE SEQUENCE [LARGE SCALE GENOMIC DNA]</scope>
    <source>
        <strain evidence="3 4">XS-10</strain>
    </source>
</reference>
<evidence type="ECO:0000256" key="1">
    <source>
        <dbReference type="SAM" id="SignalP"/>
    </source>
</evidence>
<keyword evidence="4" id="KW-1185">Reference proteome</keyword>
<proteinExistence type="predicted"/>
<name>A0A518RFC1_9SPHN</name>